<accession>A0A1S3J4W9</accession>
<proteinExistence type="predicted"/>
<feature type="compositionally biased region" description="Basic and acidic residues" evidence="1">
    <location>
        <begin position="190"/>
        <end position="201"/>
    </location>
</feature>
<evidence type="ECO:0000256" key="1">
    <source>
        <dbReference type="SAM" id="MobiDB-lite"/>
    </source>
</evidence>
<dbReference type="Proteomes" id="UP000085678">
    <property type="component" value="Unplaced"/>
</dbReference>
<evidence type="ECO:0000313" key="2">
    <source>
        <dbReference type="Proteomes" id="UP000085678"/>
    </source>
</evidence>
<reference evidence="3" key="1">
    <citation type="submission" date="2025-08" db="UniProtKB">
        <authorList>
            <consortium name="RefSeq"/>
        </authorList>
    </citation>
    <scope>IDENTIFICATION</scope>
    <source>
        <tissue evidence="3">Gonads</tissue>
    </source>
</reference>
<sequence>MSKEQKDVQPPTLPPASEQSSNHISHVLDFGHGEGGNMQPKVERDQEPAFKKRKLDSQSGISSNNDQFSTGPDLVSIECETSKNLSLECQASKDVDSDSQISMIIEDQNHRPESPVDIEKTMASSHNAQVFEIIDDLGSDREEYYESEDDYDDDDIDALLDECLDKPRNTSASEADVDGDVDTETDPSAPEEKEKVVLIGK</sequence>
<organism evidence="2 3">
    <name type="scientific">Lingula anatina</name>
    <name type="common">Brachiopod</name>
    <name type="synonym">Lingula unguis</name>
    <dbReference type="NCBI Taxonomy" id="7574"/>
    <lineage>
        <taxon>Eukaryota</taxon>
        <taxon>Metazoa</taxon>
        <taxon>Spiralia</taxon>
        <taxon>Lophotrochozoa</taxon>
        <taxon>Brachiopoda</taxon>
        <taxon>Linguliformea</taxon>
        <taxon>Lingulata</taxon>
        <taxon>Lingulida</taxon>
        <taxon>Linguloidea</taxon>
        <taxon>Lingulidae</taxon>
        <taxon>Lingula</taxon>
    </lineage>
</organism>
<feature type="compositionally biased region" description="Acidic residues" evidence="1">
    <location>
        <begin position="175"/>
        <end position="185"/>
    </location>
</feature>
<dbReference type="AlphaFoldDB" id="A0A1S3J4W9"/>
<dbReference type="RefSeq" id="XP_013405430.1">
    <property type="nucleotide sequence ID" value="XM_013549976.1"/>
</dbReference>
<keyword evidence="2" id="KW-1185">Reference proteome</keyword>
<evidence type="ECO:0000313" key="3">
    <source>
        <dbReference type="RefSeq" id="XP_013405430.1"/>
    </source>
</evidence>
<protein>
    <submittedName>
        <fullName evidence="3">Uncharacterized protein LOC106170205</fullName>
    </submittedName>
</protein>
<name>A0A1S3J4W9_LINAN</name>
<gene>
    <name evidence="3" type="primary">LOC106170205</name>
</gene>
<feature type="compositionally biased region" description="Basic and acidic residues" evidence="1">
    <location>
        <begin position="41"/>
        <end position="50"/>
    </location>
</feature>
<feature type="region of interest" description="Disordered" evidence="1">
    <location>
        <begin position="163"/>
        <end position="201"/>
    </location>
</feature>
<dbReference type="InParanoid" id="A0A1S3J4W9"/>
<feature type="compositionally biased region" description="Polar residues" evidence="1">
    <location>
        <begin position="57"/>
        <end position="70"/>
    </location>
</feature>
<feature type="region of interest" description="Disordered" evidence="1">
    <location>
        <begin position="1"/>
        <end position="73"/>
    </location>
</feature>
<dbReference type="KEGG" id="lak:106170205"/>
<dbReference type="GeneID" id="106170205"/>
<dbReference type="OrthoDB" id="112668at2759"/>